<reference evidence="1 2" key="1">
    <citation type="submission" date="2023-09" db="EMBL/GenBank/DDBJ databases">
        <authorList>
            <person name="Rey-Velasco X."/>
        </authorList>
    </citation>
    <scope>NUCLEOTIDE SEQUENCE [LARGE SCALE GENOMIC DNA]</scope>
    <source>
        <strain evidence="1 2">F363</strain>
    </source>
</reference>
<dbReference type="InterPro" id="IPR012292">
    <property type="entry name" value="Globin/Proto"/>
</dbReference>
<evidence type="ECO:0000313" key="2">
    <source>
        <dbReference type="Proteomes" id="UP001262889"/>
    </source>
</evidence>
<dbReference type="RefSeq" id="WP_311535016.1">
    <property type="nucleotide sequence ID" value="NZ_JAVRHQ010000012.1"/>
</dbReference>
<dbReference type="Proteomes" id="UP001262889">
    <property type="component" value="Unassembled WGS sequence"/>
</dbReference>
<dbReference type="CDD" id="cd08916">
    <property type="entry name" value="TrHb3_P"/>
    <property type="match status" value="1"/>
</dbReference>
<name>A0ABU3CAN8_9FLAO</name>
<evidence type="ECO:0000313" key="1">
    <source>
        <dbReference type="EMBL" id="MDT0643396.1"/>
    </source>
</evidence>
<dbReference type="InterPro" id="IPR009050">
    <property type="entry name" value="Globin-like_sf"/>
</dbReference>
<keyword evidence="2" id="KW-1185">Reference proteome</keyword>
<sequence length="127" mass="15379">MKRDLKDRKDVYTLVSSFYNKVRKNREIGYFFNNSIKDWDAHLNKLTDFWESNLFFTGSYRGNPQFAHVKADHENHNKINEYHFGVWLNLWFETINENFSGELAERAKHNARKMSTHLYLKIFSCRH</sequence>
<proteinExistence type="predicted"/>
<organism evidence="1 2">
    <name type="scientific">Autumnicola tepida</name>
    <dbReference type="NCBI Taxonomy" id="3075595"/>
    <lineage>
        <taxon>Bacteria</taxon>
        <taxon>Pseudomonadati</taxon>
        <taxon>Bacteroidota</taxon>
        <taxon>Flavobacteriia</taxon>
        <taxon>Flavobacteriales</taxon>
        <taxon>Flavobacteriaceae</taxon>
        <taxon>Autumnicola</taxon>
    </lineage>
</organism>
<dbReference type="EMBL" id="JAVRHQ010000012">
    <property type="protein sequence ID" value="MDT0643396.1"/>
    <property type="molecule type" value="Genomic_DNA"/>
</dbReference>
<dbReference type="Gene3D" id="1.10.490.10">
    <property type="entry name" value="Globins"/>
    <property type="match status" value="1"/>
</dbReference>
<accession>A0ABU3CAN8</accession>
<dbReference type="SUPFAM" id="SSF46458">
    <property type="entry name" value="Globin-like"/>
    <property type="match status" value="1"/>
</dbReference>
<comment type="caution">
    <text evidence="1">The sequence shown here is derived from an EMBL/GenBank/DDBJ whole genome shotgun (WGS) entry which is preliminary data.</text>
</comment>
<protein>
    <submittedName>
        <fullName evidence="1">Group III truncated hemoglobin</fullName>
    </submittedName>
</protein>
<gene>
    <name evidence="1" type="ORF">RM553_11190</name>
</gene>